<dbReference type="GO" id="GO:0009252">
    <property type="term" value="P:peptidoglycan biosynthetic process"/>
    <property type="evidence" value="ECO:0007669"/>
    <property type="project" value="UniProtKB-UniPathway"/>
</dbReference>
<keyword evidence="16" id="KW-1133">Transmembrane helix</keyword>
<keyword evidence="8" id="KW-0378">Hydrolase</keyword>
<evidence type="ECO:0000256" key="3">
    <source>
        <dbReference type="ARBA" id="ARBA00007739"/>
    </source>
</evidence>
<evidence type="ECO:0000256" key="11">
    <source>
        <dbReference type="ARBA" id="ARBA00023268"/>
    </source>
</evidence>
<dbReference type="GO" id="GO:0071555">
    <property type="term" value="P:cell wall organization"/>
    <property type="evidence" value="ECO:0007669"/>
    <property type="project" value="UniProtKB-KW"/>
</dbReference>
<organism evidence="19 20">
    <name type="scientific">Salipiger profundus</name>
    <dbReference type="NCBI Taxonomy" id="1229727"/>
    <lineage>
        <taxon>Bacteria</taxon>
        <taxon>Pseudomonadati</taxon>
        <taxon>Pseudomonadota</taxon>
        <taxon>Alphaproteobacteria</taxon>
        <taxon>Rhodobacterales</taxon>
        <taxon>Roseobacteraceae</taxon>
        <taxon>Salipiger</taxon>
    </lineage>
</organism>
<dbReference type="InterPro" id="IPR012338">
    <property type="entry name" value="Beta-lactam/transpept-like"/>
</dbReference>
<dbReference type="PANTHER" id="PTHR32282:SF33">
    <property type="entry name" value="PEPTIDOGLYCAN GLYCOSYLTRANSFERASE"/>
    <property type="match status" value="1"/>
</dbReference>
<feature type="region of interest" description="Disordered" evidence="15">
    <location>
        <begin position="18"/>
        <end position="37"/>
    </location>
</feature>
<dbReference type="InterPro" id="IPR001264">
    <property type="entry name" value="Glyco_trans_51"/>
</dbReference>
<dbReference type="Pfam" id="PF00912">
    <property type="entry name" value="Transgly"/>
    <property type="match status" value="1"/>
</dbReference>
<evidence type="ECO:0000256" key="6">
    <source>
        <dbReference type="ARBA" id="ARBA00022676"/>
    </source>
</evidence>
<dbReference type="Pfam" id="PF00905">
    <property type="entry name" value="Transpeptidase"/>
    <property type="match status" value="1"/>
</dbReference>
<keyword evidence="20" id="KW-1185">Reference proteome</keyword>
<dbReference type="GO" id="GO:0006508">
    <property type="term" value="P:proteolysis"/>
    <property type="evidence" value="ECO:0007669"/>
    <property type="project" value="UniProtKB-KW"/>
</dbReference>
<keyword evidence="16" id="KW-0472">Membrane</keyword>
<dbReference type="Gene3D" id="3.40.710.10">
    <property type="entry name" value="DD-peptidase/beta-lactamase superfamily"/>
    <property type="match status" value="1"/>
</dbReference>
<dbReference type="Gene3D" id="1.10.3810.10">
    <property type="entry name" value="Biosynthetic peptidoglycan transglycosylase-like"/>
    <property type="match status" value="1"/>
</dbReference>
<dbReference type="GO" id="GO:0009002">
    <property type="term" value="F:serine-type D-Ala-D-Ala carboxypeptidase activity"/>
    <property type="evidence" value="ECO:0007669"/>
    <property type="project" value="UniProtKB-EC"/>
</dbReference>
<gene>
    <name evidence="19" type="ORF">Ga0080559_TMP4416</name>
</gene>
<evidence type="ECO:0000256" key="2">
    <source>
        <dbReference type="ARBA" id="ARBA00007090"/>
    </source>
</evidence>
<feature type="domain" description="Penicillin-binding protein transpeptidase" evidence="17">
    <location>
        <begin position="352"/>
        <end position="610"/>
    </location>
</feature>
<evidence type="ECO:0000313" key="20">
    <source>
        <dbReference type="Proteomes" id="UP000186559"/>
    </source>
</evidence>
<dbReference type="InterPro" id="IPR001460">
    <property type="entry name" value="PCN-bd_Tpept"/>
</dbReference>
<evidence type="ECO:0000256" key="14">
    <source>
        <dbReference type="ARBA" id="ARBA00049902"/>
    </source>
</evidence>
<dbReference type="PANTHER" id="PTHR32282">
    <property type="entry name" value="BINDING PROTEIN TRANSPEPTIDASE, PUTATIVE-RELATED"/>
    <property type="match status" value="1"/>
</dbReference>
<dbReference type="FunFam" id="1.10.3810.10:FF:000001">
    <property type="entry name" value="Penicillin-binding protein 1A"/>
    <property type="match status" value="1"/>
</dbReference>
<dbReference type="GO" id="GO:0008360">
    <property type="term" value="P:regulation of cell shape"/>
    <property type="evidence" value="ECO:0007669"/>
    <property type="project" value="UniProtKB-KW"/>
</dbReference>
<evidence type="ECO:0000259" key="17">
    <source>
        <dbReference type="Pfam" id="PF00905"/>
    </source>
</evidence>
<evidence type="ECO:0000256" key="13">
    <source>
        <dbReference type="ARBA" id="ARBA00034000"/>
    </source>
</evidence>
<evidence type="ECO:0000259" key="18">
    <source>
        <dbReference type="Pfam" id="PF00912"/>
    </source>
</evidence>
<evidence type="ECO:0000256" key="10">
    <source>
        <dbReference type="ARBA" id="ARBA00022984"/>
    </source>
</evidence>
<dbReference type="UniPathway" id="UPA00219"/>
<evidence type="ECO:0000256" key="15">
    <source>
        <dbReference type="SAM" id="MobiDB-lite"/>
    </source>
</evidence>
<evidence type="ECO:0000313" key="19">
    <source>
        <dbReference type="EMBL" id="APX25212.1"/>
    </source>
</evidence>
<keyword evidence="9" id="KW-0133">Cell shape</keyword>
<evidence type="ECO:0000256" key="5">
    <source>
        <dbReference type="ARBA" id="ARBA00022670"/>
    </source>
</evidence>
<dbReference type="GO" id="GO:0030288">
    <property type="term" value="C:outer membrane-bounded periplasmic space"/>
    <property type="evidence" value="ECO:0007669"/>
    <property type="project" value="TreeGrafter"/>
</dbReference>
<comment type="pathway">
    <text evidence="1">Cell wall biogenesis; peptidoglycan biosynthesis.</text>
</comment>
<dbReference type="Proteomes" id="UP000186559">
    <property type="component" value="Chromosome"/>
</dbReference>
<keyword evidence="11" id="KW-0511">Multifunctional enzyme</keyword>
<evidence type="ECO:0000256" key="9">
    <source>
        <dbReference type="ARBA" id="ARBA00022960"/>
    </source>
</evidence>
<dbReference type="RefSeq" id="WP_188503340.1">
    <property type="nucleotide sequence ID" value="NZ_BMEW01000006.1"/>
</dbReference>
<feature type="transmembrane region" description="Helical" evidence="16">
    <location>
        <begin position="45"/>
        <end position="66"/>
    </location>
</feature>
<dbReference type="GO" id="GO:0008955">
    <property type="term" value="F:peptidoglycan glycosyltransferase activity"/>
    <property type="evidence" value="ECO:0007669"/>
    <property type="project" value="UniProtKB-EC"/>
</dbReference>
<feature type="domain" description="Glycosyl transferase family 51" evidence="18">
    <location>
        <begin position="98"/>
        <end position="263"/>
    </location>
</feature>
<dbReference type="InterPro" id="IPR036950">
    <property type="entry name" value="PBP_transglycosylase"/>
</dbReference>
<comment type="similarity">
    <text evidence="3">In the N-terminal section; belongs to the glycosyltransferase 51 family.</text>
</comment>
<dbReference type="KEGG" id="tpro:Ga0080559_TMP4416"/>
<evidence type="ECO:0000256" key="1">
    <source>
        <dbReference type="ARBA" id="ARBA00004752"/>
    </source>
</evidence>
<keyword evidence="16" id="KW-0812">Transmembrane</keyword>
<comment type="catalytic activity">
    <reaction evidence="14">
        <text>[GlcNAc-(1-&gt;4)-Mur2Ac(oyl-L-Ala-gamma-D-Glu-L-Lys-D-Ala-D-Ala)](n)-di-trans,octa-cis-undecaprenyl diphosphate + beta-D-GlcNAc-(1-&gt;4)-Mur2Ac(oyl-L-Ala-gamma-D-Glu-L-Lys-D-Ala-D-Ala)-di-trans,octa-cis-undecaprenyl diphosphate = [GlcNAc-(1-&gt;4)-Mur2Ac(oyl-L-Ala-gamma-D-Glu-L-Lys-D-Ala-D-Ala)](n+1)-di-trans,octa-cis-undecaprenyl diphosphate + di-trans,octa-cis-undecaprenyl diphosphate + H(+)</text>
        <dbReference type="Rhea" id="RHEA:23708"/>
        <dbReference type="Rhea" id="RHEA-COMP:9602"/>
        <dbReference type="Rhea" id="RHEA-COMP:9603"/>
        <dbReference type="ChEBI" id="CHEBI:15378"/>
        <dbReference type="ChEBI" id="CHEBI:58405"/>
        <dbReference type="ChEBI" id="CHEBI:60033"/>
        <dbReference type="ChEBI" id="CHEBI:78435"/>
        <dbReference type="EC" id="2.4.99.28"/>
    </reaction>
</comment>
<dbReference type="InterPro" id="IPR050396">
    <property type="entry name" value="Glycosyltr_51/Transpeptidase"/>
</dbReference>
<comment type="catalytic activity">
    <reaction evidence="13">
        <text>Preferential cleavage: (Ac)2-L-Lys-D-Ala-|-D-Ala. Also transpeptidation of peptidyl-alanyl moieties that are N-acyl substituents of D-alanine.</text>
        <dbReference type="EC" id="3.4.16.4"/>
    </reaction>
</comment>
<keyword evidence="7" id="KW-0808">Transferase</keyword>
<dbReference type="InterPro" id="IPR023346">
    <property type="entry name" value="Lysozyme-like_dom_sf"/>
</dbReference>
<keyword evidence="12" id="KW-0961">Cell wall biogenesis/degradation</keyword>
<dbReference type="SUPFAM" id="SSF53955">
    <property type="entry name" value="Lysozyme-like"/>
    <property type="match status" value="1"/>
</dbReference>
<dbReference type="SUPFAM" id="SSF56601">
    <property type="entry name" value="beta-lactamase/transpeptidase-like"/>
    <property type="match status" value="1"/>
</dbReference>
<sequence>MKKPDPSQFRNLASRFGSAARRGGHKVKSLSRGPGWGGRHGRGRLPLVLGAALGILVVGGAGAWIATKPDLAAAQAAMPAELDFEDAVGNPLYLAHGVTSEYVTLDRIPAHLQEAVIALEDQRFREHGGVDLRGILRAGMRNMVSDGIVEGGSTITQQLVKISYLTPEKSYMRKLREARLAAQMEDSFTKDEILEAYLNRVYMGAGATGVGAGARIYFDTSAANLSLAQSAALAAIIRAPSEINPFSAPDALRDRAALVLDLMEDQGRIDAGVANAARIELATMSPQRGRAPYGGWFADWVKGQADAMTATLDGAVTLRTTLDPGLQVAAENAVASVLGDRAYEAALVALRGDGSVAAMVGGRDYAQSEFNRATDALRAPGSTFKTFVYLTALQRGMRPEDAISDRPVDIDGYAPQNFDGKFHGDVAMAVAFVESMNAATVQLARTLGIDAVAETARALGIEAELSETPALALGASGVTLLDMTEAYAAIASGRAPVQARGLAGVSGRDMDFHPFEWGDPEPEGRAAQLLEHRGTMTGMLRAVVTDGTGQAAGAVPGAVGKTGTSQDYRDALFIGWAGDLVVGVWVGNDDNSPMDEVTGGSLPAEIFTAFFQGAPEEVPDGTAEPEDAAPEIVASDMPSPQARPETLSDLPEPARAVAAPAPRPSASGGRSSAVETLLGRALNGQRVSARDVVNALQQDTSGGGARAAGNCNVSACERAYRSFRASDCTFQPYGNRPRELCTR</sequence>
<comment type="similarity">
    <text evidence="2">In the C-terminal section; belongs to the transpeptidase family.</text>
</comment>
<proteinExistence type="inferred from homology"/>
<accession>A0A1U7DAS5</accession>
<dbReference type="STRING" id="1229727.Ga0080559_TMP4416"/>
<dbReference type="EMBL" id="CP014796">
    <property type="protein sequence ID" value="APX25212.1"/>
    <property type="molecule type" value="Genomic_DNA"/>
</dbReference>
<dbReference type="AlphaFoldDB" id="A0A1U7DAS5"/>
<keyword evidence="5" id="KW-0645">Protease</keyword>
<keyword evidence="10" id="KW-0573">Peptidoglycan synthesis</keyword>
<keyword evidence="4 19" id="KW-0121">Carboxypeptidase</keyword>
<reference evidence="19 20" key="1">
    <citation type="submission" date="2016-03" db="EMBL/GenBank/DDBJ databases">
        <title>Deep-sea bacteria in the southern Pacific.</title>
        <authorList>
            <person name="Tang K."/>
        </authorList>
    </citation>
    <scope>NUCLEOTIDE SEQUENCE [LARGE SCALE GENOMIC DNA]</scope>
    <source>
        <strain evidence="19 20">JLT2016</strain>
    </source>
</reference>
<evidence type="ECO:0000256" key="4">
    <source>
        <dbReference type="ARBA" id="ARBA00022645"/>
    </source>
</evidence>
<protein>
    <submittedName>
        <fullName evidence="19">Membrane carboxypeptidase (Penicillin-binding protein)</fullName>
    </submittedName>
</protein>
<evidence type="ECO:0000256" key="8">
    <source>
        <dbReference type="ARBA" id="ARBA00022801"/>
    </source>
</evidence>
<keyword evidence="6" id="KW-0328">Glycosyltransferase</keyword>
<evidence type="ECO:0000256" key="16">
    <source>
        <dbReference type="SAM" id="Phobius"/>
    </source>
</evidence>
<name>A0A1U7DAS5_9RHOB</name>
<evidence type="ECO:0000256" key="7">
    <source>
        <dbReference type="ARBA" id="ARBA00022679"/>
    </source>
</evidence>
<evidence type="ECO:0000256" key="12">
    <source>
        <dbReference type="ARBA" id="ARBA00023316"/>
    </source>
</evidence>
<dbReference type="GO" id="GO:0008658">
    <property type="term" value="F:penicillin binding"/>
    <property type="evidence" value="ECO:0007669"/>
    <property type="project" value="InterPro"/>
</dbReference>